<feature type="region of interest" description="Disordered" evidence="1">
    <location>
        <begin position="728"/>
        <end position="816"/>
    </location>
</feature>
<feature type="compositionally biased region" description="Low complexity" evidence="1">
    <location>
        <begin position="54"/>
        <end position="66"/>
    </location>
</feature>
<feature type="compositionally biased region" description="Gly residues" evidence="1">
    <location>
        <begin position="1413"/>
        <end position="1425"/>
    </location>
</feature>
<dbReference type="Gene3D" id="6.10.140.2220">
    <property type="match status" value="1"/>
</dbReference>
<feature type="region of interest" description="Disordered" evidence="1">
    <location>
        <begin position="1"/>
        <end position="42"/>
    </location>
</feature>
<keyword evidence="3" id="KW-1185">Reference proteome</keyword>
<feature type="compositionally biased region" description="Basic residues" evidence="1">
    <location>
        <begin position="1"/>
        <end position="17"/>
    </location>
</feature>
<evidence type="ECO:0008006" key="4">
    <source>
        <dbReference type="Google" id="ProtNLM"/>
    </source>
</evidence>
<proteinExistence type="predicted"/>
<comment type="caution">
    <text evidence="2">The sequence shown here is derived from an EMBL/GenBank/DDBJ whole genome shotgun (WGS) entry which is preliminary data.</text>
</comment>
<dbReference type="EMBL" id="JAZDUA010000170">
    <property type="protein sequence ID" value="KAK7865623.1"/>
    <property type="molecule type" value="Genomic_DNA"/>
</dbReference>
<dbReference type="CDD" id="cd20071">
    <property type="entry name" value="SET_SMYD"/>
    <property type="match status" value="1"/>
</dbReference>
<sequence>MPTSKRSRGHRRSKQRHASPASPAAAAVTTTAAAATGGSQRIIPPADKAVRAAAAAASPNNARAARSLQEEEEASVEVSAAIVEPSVAKAVPVVESRNGWAVRTPDEEASVEVSAAIDEPAVAETTSIVESRNGWAVHTPEEEALVEVAAPFTELRNGWAVHLPEEEASVEVSASIVESSVAESGPAVESRNGWAVHTPNEEASVQETPPIFEPCNGWSSHSPVEELTAETTTPIGDSSVALSVDARETINALPALLNGISNLTKKSFPATSSPLATSVDLSDSAYKTPREVSPELQNGVTENTEESFSPTTSPLETSVDLSESASDARNTPEKSVENVVSHAKKSSVTALVSAEIFAESSAASPGSASVVPRNTPDEPSPTVDARTVTPDESLATSQESTVEQTTPSQALPPVDGIISSPDELPLTFSDGESPVEQENTVTAFDDKLSNCLSTCSSSNDLNSTPERARLDAQTDSVDVVNSIVVPAICPSSASNRPQAERLLIIEDLTHAGKTTPSSGDSYDTAKDYSPVDVSIASSPGPELVPASGSSSVGSIPDLCEVDPDTPIVTSSCFTFSEASSVDLSVDAYIDTSIDTTDDSDSPVVWTAYVSGVLSVVSPSYSSALGLSEEPITGSYIAGSYIVSSTDYTRFSPDYLSEYFDYDRSFTPLFSPEQLSRHSPSRFSRSGEVPLNDAFSVNQTDVCHPLVVISSGGPTINRLRDSPNGLAMLQAGASRSGNGSGTGSGERPSKSSAPRASAKRTDSSESSEAGSSRTPAVGPLVDASKSRSRHRAARRRQHQEQKSADASGSGGESKSEGAAPVQLWIYTHPKDDASSAPAAAKPPSAPVRRRAPPQRGNPDAGRLAAAVGAGGAPLEGGPRPDDEQLDGAEEGLPPKGPLRLQRCARLGRYLAAARPLRAGELLLQEAAALLGPRADACAPSCLRCLRALPRPPPLCADCCAAPLCPGCRHADAPLGESECAWLRGRAGAPPDLSRPRTVLVLRALLMRRSGDPRWARVERLEAHEEARRDTDAWNDTLSQVVQPLRAAGMLEADEDEALLQRVAGVLDVNTFEVRGAGAAALAAGAAGAGAGAAEAARALFPGAALLAHDCLPSAHVAVDERLVMHVRAARDLPEGAPVTLCYTSPLQATAERREHLLEGKYFRCECARCRDPTEGGTRLGGIVCPRCRRGDLLPPAAGDGWWKCAGWEGWSGCGHRAPPELARTTHAHARDLVEEAATAGDERAMEALLATLRRSLPDISAPALALRQALMASYRSRLQSEARPPAALLQRQAYLARELLGVVGALAPGDPRLAAVARYELHGALAALAQRARAAGGGAAELADALREAEKELAAAAAALLLEPPASPEGRLARAAVAQLRELREDILHADSLAADEAAAKEEAQRRRQRRGQRGGGGGGGGGGGSSSASNDKDDNNNRSSADPEAQKKKHRRGGGGKRAQKQAQAQPVPNGHAQ</sequence>
<feature type="compositionally biased region" description="Basic residues" evidence="1">
    <location>
        <begin position="785"/>
        <end position="796"/>
    </location>
</feature>
<feature type="region of interest" description="Disordered" evidence="1">
    <location>
        <begin position="1397"/>
        <end position="1474"/>
    </location>
</feature>
<feature type="region of interest" description="Disordered" evidence="1">
    <location>
        <begin position="830"/>
        <end position="895"/>
    </location>
</feature>
<dbReference type="InterPro" id="IPR053010">
    <property type="entry name" value="SET_SmydA-8"/>
</dbReference>
<dbReference type="Proteomes" id="UP001378592">
    <property type="component" value="Unassembled WGS sequence"/>
</dbReference>
<dbReference type="Gene3D" id="2.170.270.10">
    <property type="entry name" value="SET domain"/>
    <property type="match status" value="1"/>
</dbReference>
<protein>
    <recommendedName>
        <fullName evidence="4">SET domain-containing protein</fullName>
    </recommendedName>
</protein>
<dbReference type="SUPFAM" id="SSF82199">
    <property type="entry name" value="SET domain"/>
    <property type="match status" value="1"/>
</dbReference>
<evidence type="ECO:0000313" key="2">
    <source>
        <dbReference type="EMBL" id="KAK7865623.1"/>
    </source>
</evidence>
<accession>A0AAN9VYC8</accession>
<dbReference type="PANTHER" id="PTHR46455">
    <property type="entry name" value="SET AND MYND DOMAIN CONTAINING, ARTHROPOD-SPECIFIC, MEMBER 4, ISOFORM A"/>
    <property type="match status" value="1"/>
</dbReference>
<feature type="region of interest" description="Disordered" evidence="1">
    <location>
        <begin position="54"/>
        <end position="75"/>
    </location>
</feature>
<dbReference type="PANTHER" id="PTHR46455:SF6">
    <property type="entry name" value="RE22408P-RELATED"/>
    <property type="match status" value="1"/>
</dbReference>
<feature type="compositionally biased region" description="Basic residues" evidence="1">
    <location>
        <begin position="1447"/>
        <end position="1460"/>
    </location>
</feature>
<dbReference type="InterPro" id="IPR046341">
    <property type="entry name" value="SET_dom_sf"/>
</dbReference>
<organism evidence="2 3">
    <name type="scientific">Gryllus longicercus</name>
    <dbReference type="NCBI Taxonomy" id="2509291"/>
    <lineage>
        <taxon>Eukaryota</taxon>
        <taxon>Metazoa</taxon>
        <taxon>Ecdysozoa</taxon>
        <taxon>Arthropoda</taxon>
        <taxon>Hexapoda</taxon>
        <taxon>Insecta</taxon>
        <taxon>Pterygota</taxon>
        <taxon>Neoptera</taxon>
        <taxon>Polyneoptera</taxon>
        <taxon>Orthoptera</taxon>
        <taxon>Ensifera</taxon>
        <taxon>Gryllidea</taxon>
        <taxon>Grylloidea</taxon>
        <taxon>Gryllidae</taxon>
        <taxon>Gryllinae</taxon>
        <taxon>Gryllus</taxon>
    </lineage>
</organism>
<dbReference type="Gene3D" id="1.10.220.160">
    <property type="match status" value="1"/>
</dbReference>
<feature type="compositionally biased region" description="Low complexity" evidence="1">
    <location>
        <begin position="18"/>
        <end position="36"/>
    </location>
</feature>
<reference evidence="2 3" key="1">
    <citation type="submission" date="2024-03" db="EMBL/GenBank/DDBJ databases">
        <title>The genome assembly and annotation of the cricket Gryllus longicercus Weissman &amp; Gray.</title>
        <authorList>
            <person name="Szrajer S."/>
            <person name="Gray D."/>
            <person name="Ylla G."/>
        </authorList>
    </citation>
    <scope>NUCLEOTIDE SEQUENCE [LARGE SCALE GENOMIC DNA]</scope>
    <source>
        <strain evidence="2">DAG 2021-001</strain>
        <tissue evidence="2">Whole body minus gut</tissue>
    </source>
</reference>
<gene>
    <name evidence="2" type="ORF">R5R35_009789</name>
</gene>
<feature type="region of interest" description="Disordered" evidence="1">
    <location>
        <begin position="285"/>
        <end position="339"/>
    </location>
</feature>
<feature type="compositionally biased region" description="Polar residues" evidence="1">
    <location>
        <begin position="394"/>
        <end position="409"/>
    </location>
</feature>
<evidence type="ECO:0000256" key="1">
    <source>
        <dbReference type="SAM" id="MobiDB-lite"/>
    </source>
</evidence>
<evidence type="ECO:0000313" key="3">
    <source>
        <dbReference type="Proteomes" id="UP001378592"/>
    </source>
</evidence>
<name>A0AAN9VYC8_9ORTH</name>
<feature type="compositionally biased region" description="Polar residues" evidence="1">
    <location>
        <begin position="295"/>
        <end position="329"/>
    </location>
</feature>
<feature type="region of interest" description="Disordered" evidence="1">
    <location>
        <begin position="361"/>
        <end position="414"/>
    </location>
</feature>